<protein>
    <submittedName>
        <fullName evidence="3">DnaD domain protein</fullName>
    </submittedName>
</protein>
<dbReference type="Pfam" id="PF07261">
    <property type="entry name" value="DnaB_2"/>
    <property type="match status" value="1"/>
</dbReference>
<dbReference type="InterPro" id="IPR034829">
    <property type="entry name" value="DnaD-like_sf"/>
</dbReference>
<comment type="similarity">
    <text evidence="1">Belongs to the DnaB/DnaD family.</text>
</comment>
<dbReference type="KEGG" id="carl:PXC00_06130"/>
<dbReference type="EMBL" id="CP135996">
    <property type="protein sequence ID" value="WOC33440.1"/>
    <property type="molecule type" value="Genomic_DNA"/>
</dbReference>
<reference evidence="4" key="3">
    <citation type="submission" date="2024-06" db="EMBL/GenBank/DDBJ databases">
        <authorList>
            <person name="Zeng C."/>
        </authorList>
    </citation>
    <scope>NUCLEOTIDE SEQUENCE [LARGE SCALE GENOMIC DNA]</scope>
    <source>
        <strain evidence="4">ZCY20-5</strain>
    </source>
</reference>
<dbReference type="AlphaFoldDB" id="A0AA97DA63"/>
<evidence type="ECO:0000313" key="3">
    <source>
        <dbReference type="EMBL" id="WOC33440.1"/>
    </source>
</evidence>
<evidence type="ECO:0000259" key="2">
    <source>
        <dbReference type="Pfam" id="PF07261"/>
    </source>
</evidence>
<dbReference type="InterPro" id="IPR006343">
    <property type="entry name" value="DnaB/C_C"/>
</dbReference>
<name>A0AA97DA63_9FIRM</name>
<accession>A0AA97DA63</accession>
<proteinExistence type="inferred from homology"/>
<sequence length="148" mass="16551">MIPFDANNVTQTVTQPVTHSGTQPVTQTVTQVWHINNNNLNPNFNSNNYDVDGDAAGADVRDEAGKLLTPEILFSECFQKEPAPFESKRCDQLLRLHDPDLVEYAFERSAEMGQKTLAYVQGILNRMAQRGIHDMGDLADWDMKAGDI</sequence>
<reference evidence="3 4" key="2">
    <citation type="submission" date="2024-06" db="EMBL/GenBank/DDBJ databases">
        <title>Caproicibacterium argilliputei sp. nov, a novel caproic acid producing anaerobic bacterium isolated from pit mud.</title>
        <authorList>
            <person name="Xia S."/>
        </authorList>
    </citation>
    <scope>NUCLEOTIDE SEQUENCE [LARGE SCALE GENOMIC DNA]</scope>
    <source>
        <strain evidence="3 4">ZCY20-5</strain>
    </source>
</reference>
<gene>
    <name evidence="3" type="ORF">PXC00_06130</name>
</gene>
<dbReference type="RefSeq" id="WP_275845839.1">
    <property type="nucleotide sequence ID" value="NZ_CP135996.1"/>
</dbReference>
<keyword evidence="4" id="KW-1185">Reference proteome</keyword>
<reference evidence="4" key="1">
    <citation type="submission" date="2024-06" db="EMBL/GenBank/DDBJ databases">
        <title>Caproicibacterium argilliputei sp. nov, a novel caproic acid producing anaerobic bacterium isolated from pit mud.</title>
        <authorList>
            <person name="Zeng C."/>
        </authorList>
    </citation>
    <scope>NUCLEOTIDE SEQUENCE [LARGE SCALE GENOMIC DNA]</scope>
    <source>
        <strain evidence="4">ZCY20-5</strain>
    </source>
</reference>
<dbReference type="Gene3D" id="1.10.10.630">
    <property type="entry name" value="DnaD domain-like"/>
    <property type="match status" value="1"/>
</dbReference>
<dbReference type="SUPFAM" id="SSF158499">
    <property type="entry name" value="DnaD domain-like"/>
    <property type="match status" value="1"/>
</dbReference>
<organism evidence="3 4">
    <name type="scientific">Caproicibacterium argilliputei</name>
    <dbReference type="NCBI Taxonomy" id="3030016"/>
    <lineage>
        <taxon>Bacteria</taxon>
        <taxon>Bacillati</taxon>
        <taxon>Bacillota</taxon>
        <taxon>Clostridia</taxon>
        <taxon>Eubacteriales</taxon>
        <taxon>Oscillospiraceae</taxon>
        <taxon>Caproicibacterium</taxon>
    </lineage>
</organism>
<evidence type="ECO:0000256" key="1">
    <source>
        <dbReference type="ARBA" id="ARBA00093462"/>
    </source>
</evidence>
<dbReference type="Proteomes" id="UP001300604">
    <property type="component" value="Chromosome"/>
</dbReference>
<feature type="domain" description="DnaB/C C-terminal" evidence="2">
    <location>
        <begin position="76"/>
        <end position="136"/>
    </location>
</feature>
<evidence type="ECO:0000313" key="4">
    <source>
        <dbReference type="Proteomes" id="UP001300604"/>
    </source>
</evidence>